<feature type="transmembrane region" description="Helical" evidence="5">
    <location>
        <begin position="178"/>
        <end position="202"/>
    </location>
</feature>
<name>A0ABP8FGZ0_9BACT</name>
<keyword evidence="4 5" id="KW-0472">Membrane</keyword>
<proteinExistence type="predicted"/>
<keyword evidence="2 5" id="KW-0812">Transmembrane</keyword>
<feature type="transmembrane region" description="Helical" evidence="5">
    <location>
        <begin position="391"/>
        <end position="412"/>
    </location>
</feature>
<feature type="transmembrane region" description="Helical" evidence="5">
    <location>
        <begin position="223"/>
        <end position="244"/>
    </location>
</feature>
<dbReference type="PANTHER" id="PTHR43471">
    <property type="entry name" value="ABC TRANSPORTER PERMEASE"/>
    <property type="match status" value="1"/>
</dbReference>
<evidence type="ECO:0000313" key="7">
    <source>
        <dbReference type="EMBL" id="GAA4303553.1"/>
    </source>
</evidence>
<evidence type="ECO:0000313" key="8">
    <source>
        <dbReference type="Proteomes" id="UP001501844"/>
    </source>
</evidence>
<dbReference type="InterPro" id="IPR013525">
    <property type="entry name" value="ABC2_TM"/>
</dbReference>
<evidence type="ECO:0000256" key="3">
    <source>
        <dbReference type="ARBA" id="ARBA00022989"/>
    </source>
</evidence>
<dbReference type="RefSeq" id="WP_345164507.1">
    <property type="nucleotide sequence ID" value="NZ_BAABGX010000002.1"/>
</dbReference>
<accession>A0ABP8FGZ0</accession>
<evidence type="ECO:0000256" key="2">
    <source>
        <dbReference type="ARBA" id="ARBA00022692"/>
    </source>
</evidence>
<keyword evidence="8" id="KW-1185">Reference proteome</keyword>
<evidence type="ECO:0000256" key="4">
    <source>
        <dbReference type="ARBA" id="ARBA00023136"/>
    </source>
</evidence>
<gene>
    <name evidence="7" type="ORF">GCM10023183_16310</name>
</gene>
<evidence type="ECO:0000256" key="1">
    <source>
        <dbReference type="ARBA" id="ARBA00004141"/>
    </source>
</evidence>
<protein>
    <submittedName>
        <fullName evidence="7">ABC transporter permease</fullName>
    </submittedName>
</protein>
<dbReference type="Gene3D" id="3.40.190.10">
    <property type="entry name" value="Periplasmic binding protein-like II"/>
    <property type="match status" value="1"/>
</dbReference>
<keyword evidence="3 5" id="KW-1133">Transmembrane helix</keyword>
<feature type="domain" description="ABC-2 type transporter transmembrane" evidence="6">
    <location>
        <begin position="19"/>
        <end position="409"/>
    </location>
</feature>
<evidence type="ECO:0000259" key="6">
    <source>
        <dbReference type="Pfam" id="PF12698"/>
    </source>
</evidence>
<organism evidence="7 8">
    <name type="scientific">Nibribacter koreensis</name>
    <dbReference type="NCBI Taxonomy" id="1084519"/>
    <lineage>
        <taxon>Bacteria</taxon>
        <taxon>Pseudomonadati</taxon>
        <taxon>Bacteroidota</taxon>
        <taxon>Cytophagia</taxon>
        <taxon>Cytophagales</taxon>
        <taxon>Hymenobacteraceae</taxon>
        <taxon>Nibribacter</taxon>
    </lineage>
</organism>
<feature type="transmembrane region" description="Helical" evidence="5">
    <location>
        <begin position="335"/>
        <end position="355"/>
    </location>
</feature>
<dbReference type="Proteomes" id="UP001501844">
    <property type="component" value="Unassembled WGS sequence"/>
</dbReference>
<reference evidence="8" key="1">
    <citation type="journal article" date="2019" name="Int. J. Syst. Evol. Microbiol.">
        <title>The Global Catalogue of Microorganisms (GCM) 10K type strain sequencing project: providing services to taxonomists for standard genome sequencing and annotation.</title>
        <authorList>
            <consortium name="The Broad Institute Genomics Platform"/>
            <consortium name="The Broad Institute Genome Sequencing Center for Infectious Disease"/>
            <person name="Wu L."/>
            <person name="Ma J."/>
        </authorList>
    </citation>
    <scope>NUCLEOTIDE SEQUENCE [LARGE SCALE GENOMIC DNA]</scope>
    <source>
        <strain evidence="8">JCM 17917</strain>
    </source>
</reference>
<dbReference type="EMBL" id="BAABGX010000002">
    <property type="protein sequence ID" value="GAA4303553.1"/>
    <property type="molecule type" value="Genomic_DNA"/>
</dbReference>
<feature type="transmembrane region" description="Helical" evidence="5">
    <location>
        <begin position="21"/>
        <end position="42"/>
    </location>
</feature>
<dbReference type="SUPFAM" id="SSF53850">
    <property type="entry name" value="Periplasmic binding protein-like II"/>
    <property type="match status" value="1"/>
</dbReference>
<comment type="caution">
    <text evidence="7">The sequence shown here is derived from an EMBL/GenBank/DDBJ whole genome shotgun (WGS) entry which is preliminary data.</text>
</comment>
<sequence>MGKIWLIFQREYLVRVRKKSFIVMTILGPLLMAMVMVIPIWLATMSDDAKVIQVLDASGILASKLKSTEEIKFVTVGGPVQKAKEEYLKTEDAALLYIPQLNLDKPQGIQLFSQKSASISLASKLERQVQKEVEAIKFSKSGIDQKVLDQIKTDVNISTINLSAEGEKSSNVGVTSGAGIFGAILVYLFIFIYGAQIMRGVIEEKTSRILEVMVSSVKPFQLMAGKIMGIAAVGLTQFLLWIILTTAITSVVSSQFELDRFSQANIGQTIQQMDTEKEATQAQEVFEIKSALDNLNVPLLVGCFLFYFLGGYLLYGALFGAVGAAVDSETDSQQFMLPITIPLILSFIVAQTIIIKNPNGAVAFWMSMIPFTSPVVMMLRLPFGVPGWELALSMLLLIFGFIGTTWVAARIYRVGILMYGKKVNYRELSKWLFYKG</sequence>
<feature type="transmembrane region" description="Helical" evidence="5">
    <location>
        <begin position="299"/>
        <end position="323"/>
    </location>
</feature>
<dbReference type="Pfam" id="PF12698">
    <property type="entry name" value="ABC2_membrane_3"/>
    <property type="match status" value="1"/>
</dbReference>
<feature type="transmembrane region" description="Helical" evidence="5">
    <location>
        <begin position="361"/>
        <end position="379"/>
    </location>
</feature>
<evidence type="ECO:0000256" key="5">
    <source>
        <dbReference type="SAM" id="Phobius"/>
    </source>
</evidence>
<comment type="subcellular location">
    <subcellularLocation>
        <location evidence="1">Membrane</location>
        <topology evidence="1">Multi-pass membrane protein</topology>
    </subcellularLocation>
</comment>